<protein>
    <submittedName>
        <fullName evidence="1">Phage protein</fullName>
    </submittedName>
</protein>
<organism evidence="1 2">
    <name type="scientific">Bacillus pacificus</name>
    <dbReference type="NCBI Taxonomy" id="2026187"/>
    <lineage>
        <taxon>Bacteria</taxon>
        <taxon>Bacillati</taxon>
        <taxon>Bacillota</taxon>
        <taxon>Bacilli</taxon>
        <taxon>Bacillales</taxon>
        <taxon>Bacillaceae</taxon>
        <taxon>Bacillus</taxon>
        <taxon>Bacillus cereus group</taxon>
    </lineage>
</organism>
<gene>
    <name evidence="1" type="ORF">BACERE00191_00350</name>
</gene>
<dbReference type="AlphaFoldDB" id="A0A1Y5YSG8"/>
<reference evidence="2" key="1">
    <citation type="submission" date="2017-04" db="EMBL/GenBank/DDBJ databases">
        <authorList>
            <person name="Criscuolo A."/>
        </authorList>
    </citation>
    <scope>NUCLEOTIDE SEQUENCE [LARGE SCALE GENOMIC DNA]</scope>
</reference>
<dbReference type="RefSeq" id="WP_065383440.1">
    <property type="nucleotide sequence ID" value="NZ_FWZB01000019.1"/>
</dbReference>
<sequence>MRFEIEGKEYELKLTYKSIAELNKKYEGGANQVIAACLQGDLELFEDAVYFGLMHTEEGFTRAKVTAAIEKLFVEEKISQQYIEDVLNEVVADNFFYKAKTKQYKARMKKQLLAKNPEFKEIAEEMYGTDDEPQTSLEKK</sequence>
<dbReference type="InterPro" id="IPR024410">
    <property type="entry name" value="Phage_TAC_12"/>
</dbReference>
<evidence type="ECO:0000313" key="2">
    <source>
        <dbReference type="Proteomes" id="UP000194499"/>
    </source>
</evidence>
<dbReference type="Pfam" id="PF12363">
    <property type="entry name" value="Phage_TAC_12"/>
    <property type="match status" value="1"/>
</dbReference>
<evidence type="ECO:0000313" key="1">
    <source>
        <dbReference type="EMBL" id="SMD65172.1"/>
    </source>
</evidence>
<dbReference type="EMBL" id="FWZB01000019">
    <property type="protein sequence ID" value="SMD65172.1"/>
    <property type="molecule type" value="Genomic_DNA"/>
</dbReference>
<proteinExistence type="predicted"/>
<accession>A0A1Y5YSG8</accession>
<name>A0A1Y5YSG8_9BACI</name>
<dbReference type="Proteomes" id="UP000194499">
    <property type="component" value="Unassembled WGS sequence"/>
</dbReference>